<accession>A0A7W9YBY5</accession>
<keyword evidence="1" id="KW-0808">Transferase</keyword>
<organism evidence="1 2">
    <name type="scientific">Rhizobium wenxiniae</name>
    <dbReference type="NCBI Taxonomy" id="1737357"/>
    <lineage>
        <taxon>Bacteria</taxon>
        <taxon>Pseudomonadati</taxon>
        <taxon>Pseudomonadota</taxon>
        <taxon>Alphaproteobacteria</taxon>
        <taxon>Hyphomicrobiales</taxon>
        <taxon>Rhizobiaceae</taxon>
        <taxon>Rhizobium/Agrobacterium group</taxon>
        <taxon>Rhizobium</taxon>
    </lineage>
</organism>
<gene>
    <name evidence="1" type="ORF">HNQ72_005643</name>
</gene>
<dbReference type="PANTHER" id="PTHR18964:SF169">
    <property type="entry name" value="N-ACETYLMANNOSAMINE KINASE"/>
    <property type="match status" value="1"/>
</dbReference>
<dbReference type="Gene3D" id="3.30.420.40">
    <property type="match status" value="2"/>
</dbReference>
<sequence length="386" mass="42605">MPDVYIPEALIARHFLRDNETTVVSSNERKLLQLIWRNPSISRSEITGHTDLTQQSVHRILDQLADRNIILLGAAKPGLGRGQPSPMLRLNGSHAYACGISVNTDIIGICITDLAGGILGEREVALRELTMHQALQLVKQQVTELQRQNDLAEEDLFGIGFAIAGYHVDGTRHNAPLPLHEWSMIELGPIITDLFDRPAWVINGGKSGAIAESMFGVGRFIRHFAYLSFNYGFGGGVIIDGDLLQGGNGNAGEFSGLYDEVETDRRPALQHLIDRVSSNGVNVPSIHYMRRHFDRNWPGVSDWVEDVTPAYIRLVNAIRATLDPQAIVFGGQIPPSLASMLIERTKIFDRPRYGVHRGGPKLIVSEIASDAAAMGAAILPFRRMFY</sequence>
<dbReference type="PANTHER" id="PTHR18964">
    <property type="entry name" value="ROK (REPRESSOR, ORF, KINASE) FAMILY"/>
    <property type="match status" value="1"/>
</dbReference>
<dbReference type="SUPFAM" id="SSF46785">
    <property type="entry name" value="Winged helix' DNA-binding domain"/>
    <property type="match status" value="1"/>
</dbReference>
<dbReference type="InterPro" id="IPR043129">
    <property type="entry name" value="ATPase_NBD"/>
</dbReference>
<dbReference type="InterPro" id="IPR036388">
    <property type="entry name" value="WH-like_DNA-bd_sf"/>
</dbReference>
<dbReference type="InterPro" id="IPR000600">
    <property type="entry name" value="ROK"/>
</dbReference>
<dbReference type="Pfam" id="PF13412">
    <property type="entry name" value="HTH_24"/>
    <property type="match status" value="1"/>
</dbReference>
<comment type="caution">
    <text evidence="1">The sequence shown here is derived from an EMBL/GenBank/DDBJ whole genome shotgun (WGS) entry which is preliminary data.</text>
</comment>
<name>A0A7W9YBY5_9HYPH</name>
<proteinExistence type="predicted"/>
<dbReference type="Gene3D" id="1.10.10.10">
    <property type="entry name" value="Winged helix-like DNA-binding domain superfamily/Winged helix DNA-binding domain"/>
    <property type="match status" value="1"/>
</dbReference>
<reference evidence="1 2" key="1">
    <citation type="submission" date="2020-08" db="EMBL/GenBank/DDBJ databases">
        <title>Genomic Encyclopedia of Type Strains, Phase IV (KMG-IV): sequencing the most valuable type-strain genomes for metagenomic binning, comparative biology and taxonomic classification.</title>
        <authorList>
            <person name="Goeker M."/>
        </authorList>
    </citation>
    <scope>NUCLEOTIDE SEQUENCE [LARGE SCALE GENOMIC DNA]</scope>
    <source>
        <strain evidence="1 2">DSM 100734</strain>
    </source>
</reference>
<dbReference type="EMBL" id="JACHEG010000011">
    <property type="protein sequence ID" value="MBB6165795.1"/>
    <property type="molecule type" value="Genomic_DNA"/>
</dbReference>
<evidence type="ECO:0000313" key="1">
    <source>
        <dbReference type="EMBL" id="MBB6165795.1"/>
    </source>
</evidence>
<evidence type="ECO:0000313" key="2">
    <source>
        <dbReference type="Proteomes" id="UP000547879"/>
    </source>
</evidence>
<dbReference type="InterPro" id="IPR036390">
    <property type="entry name" value="WH_DNA-bd_sf"/>
</dbReference>
<protein>
    <submittedName>
        <fullName evidence="1">Putative NBD/HSP70 family sugar kinase</fullName>
    </submittedName>
</protein>
<dbReference type="Proteomes" id="UP000547879">
    <property type="component" value="Unassembled WGS sequence"/>
</dbReference>
<dbReference type="GO" id="GO:0009384">
    <property type="term" value="F:N-acylmannosamine kinase activity"/>
    <property type="evidence" value="ECO:0007669"/>
    <property type="project" value="TreeGrafter"/>
</dbReference>
<keyword evidence="1" id="KW-0418">Kinase</keyword>
<dbReference type="AlphaFoldDB" id="A0A7W9YBY5"/>
<dbReference type="GO" id="GO:0019262">
    <property type="term" value="P:N-acetylneuraminate catabolic process"/>
    <property type="evidence" value="ECO:0007669"/>
    <property type="project" value="TreeGrafter"/>
</dbReference>
<dbReference type="Pfam" id="PF00480">
    <property type="entry name" value="ROK"/>
    <property type="match status" value="1"/>
</dbReference>
<keyword evidence="2" id="KW-1185">Reference proteome</keyword>
<dbReference type="RefSeq" id="WP_183997360.1">
    <property type="nucleotide sequence ID" value="NZ_BMHW01000013.1"/>
</dbReference>
<dbReference type="SUPFAM" id="SSF53067">
    <property type="entry name" value="Actin-like ATPase domain"/>
    <property type="match status" value="1"/>
</dbReference>